<accession>A0A381NH46</accession>
<gene>
    <name evidence="1" type="ORF">METZ01_LOCUS6760</name>
</gene>
<feature type="non-terminal residue" evidence="1">
    <location>
        <position position="1"/>
    </location>
</feature>
<name>A0A381NH46_9ZZZZ</name>
<proteinExistence type="predicted"/>
<dbReference type="Pfam" id="PF10043">
    <property type="entry name" value="DUF2279"/>
    <property type="match status" value="1"/>
</dbReference>
<evidence type="ECO:0008006" key="2">
    <source>
        <dbReference type="Google" id="ProtNLM"/>
    </source>
</evidence>
<dbReference type="AlphaFoldDB" id="A0A381NH46"/>
<organism evidence="1">
    <name type="scientific">marine metagenome</name>
    <dbReference type="NCBI Taxonomy" id="408172"/>
    <lineage>
        <taxon>unclassified sequences</taxon>
        <taxon>metagenomes</taxon>
        <taxon>ecological metagenomes</taxon>
    </lineage>
</organism>
<evidence type="ECO:0000313" key="1">
    <source>
        <dbReference type="EMBL" id="SUZ53906.1"/>
    </source>
</evidence>
<reference evidence="1" key="1">
    <citation type="submission" date="2018-05" db="EMBL/GenBank/DDBJ databases">
        <authorList>
            <person name="Lanie J.A."/>
            <person name="Ng W.-L."/>
            <person name="Kazmierczak K.M."/>
            <person name="Andrzejewski T.M."/>
            <person name="Davidsen T.M."/>
            <person name="Wayne K.J."/>
            <person name="Tettelin H."/>
            <person name="Glass J.I."/>
            <person name="Rusch D."/>
            <person name="Podicherti R."/>
            <person name="Tsui H.-C.T."/>
            <person name="Winkler M.E."/>
        </authorList>
    </citation>
    <scope>NUCLEOTIDE SEQUENCE</scope>
</reference>
<dbReference type="EMBL" id="UINC01000355">
    <property type="protein sequence ID" value="SUZ53906.1"/>
    <property type="molecule type" value="Genomic_DNA"/>
</dbReference>
<dbReference type="InterPro" id="IPR018736">
    <property type="entry name" value="DUF2279_periplasmic_lipo"/>
</dbReference>
<protein>
    <recommendedName>
        <fullName evidence="2">DUF2279 domain-containing protein</fullName>
    </recommendedName>
</protein>
<sequence>VLSGAILYLKHEWYHDKKRVPFHFYNDFKGWNQVDKLGHFYVSYLESNVGYSILKKFKFSEKKALYFGGFQGLILETPIEFLDAYHKGWGFSVSDMVANTLGSVFFIMQQKIFNEQLIKPKLSFSKSIYASEANGLLGKKSLISQFVYDYNGYTYWFSFSPNKIFKFKKVPKWLNLAIGYGANGMLGEFENKSMYKGKEIPSFKRYRQFYLSLDIDFSKIRTKSRFVNKIFDGLSYIKIPLPTLELSNKKMKGYFFYF</sequence>